<gene>
    <name evidence="2" type="ORF">NP493_54g02042</name>
</gene>
<proteinExistence type="predicted"/>
<dbReference type="EMBL" id="JAODUO010000054">
    <property type="protein sequence ID" value="KAK2191319.1"/>
    <property type="molecule type" value="Genomic_DNA"/>
</dbReference>
<sequence>MCGGSDESESDECNGRSSDEDDLFDDRRNDFDDAMLVAAESDDIVLDSVDEELAKVNRFRCTCKYNKGHSCYSVYQPQEVVDTRMKMNLRQVREQMLVFLGKLSTFMNLSDTVLGVGRIEKAREHQRMVYYVNGHQLCRETFKFMHAFDAASPGVVFMKAARDSPEEQFRLMGDSDTSLPSTPPVAIEPPGLSHDRQQYLHTHIRPFVKEEWKDVLCPRPTERADSPVSGPSTAPEAGPSTAIASAVHRGGKRGRGRPPRQPSPSPTQPARKRTRGRGRGGAGRGRGSDANV</sequence>
<evidence type="ECO:0000313" key="3">
    <source>
        <dbReference type="Proteomes" id="UP001209878"/>
    </source>
</evidence>
<feature type="region of interest" description="Disordered" evidence="1">
    <location>
        <begin position="218"/>
        <end position="292"/>
    </location>
</feature>
<dbReference type="AlphaFoldDB" id="A0AAD9UJ16"/>
<protein>
    <submittedName>
        <fullName evidence="2">Uncharacterized protein</fullName>
    </submittedName>
</protein>
<name>A0AAD9UJ16_RIDPI</name>
<organism evidence="2 3">
    <name type="scientific">Ridgeia piscesae</name>
    <name type="common">Tubeworm</name>
    <dbReference type="NCBI Taxonomy" id="27915"/>
    <lineage>
        <taxon>Eukaryota</taxon>
        <taxon>Metazoa</taxon>
        <taxon>Spiralia</taxon>
        <taxon>Lophotrochozoa</taxon>
        <taxon>Annelida</taxon>
        <taxon>Polychaeta</taxon>
        <taxon>Sedentaria</taxon>
        <taxon>Canalipalpata</taxon>
        <taxon>Sabellida</taxon>
        <taxon>Siboglinidae</taxon>
        <taxon>Ridgeia</taxon>
    </lineage>
</organism>
<accession>A0AAD9UJ16</accession>
<evidence type="ECO:0000256" key="1">
    <source>
        <dbReference type="SAM" id="MobiDB-lite"/>
    </source>
</evidence>
<dbReference type="Proteomes" id="UP001209878">
    <property type="component" value="Unassembled WGS sequence"/>
</dbReference>
<feature type="compositionally biased region" description="Acidic residues" evidence="1">
    <location>
        <begin position="1"/>
        <end position="12"/>
    </location>
</feature>
<keyword evidence="3" id="KW-1185">Reference proteome</keyword>
<feature type="region of interest" description="Disordered" evidence="1">
    <location>
        <begin position="1"/>
        <end position="26"/>
    </location>
</feature>
<reference evidence="2" key="1">
    <citation type="journal article" date="2023" name="Mol. Biol. Evol.">
        <title>Third-Generation Sequencing Reveals the Adaptive Role of the Epigenome in Three Deep-Sea Polychaetes.</title>
        <authorList>
            <person name="Perez M."/>
            <person name="Aroh O."/>
            <person name="Sun Y."/>
            <person name="Lan Y."/>
            <person name="Juniper S.K."/>
            <person name="Young C.R."/>
            <person name="Angers B."/>
            <person name="Qian P.Y."/>
        </authorList>
    </citation>
    <scope>NUCLEOTIDE SEQUENCE</scope>
    <source>
        <strain evidence="2">R07B-5</strain>
    </source>
</reference>
<comment type="caution">
    <text evidence="2">The sequence shown here is derived from an EMBL/GenBank/DDBJ whole genome shotgun (WGS) entry which is preliminary data.</text>
</comment>
<feature type="compositionally biased region" description="Basic residues" evidence="1">
    <location>
        <begin position="249"/>
        <end position="258"/>
    </location>
</feature>
<evidence type="ECO:0000313" key="2">
    <source>
        <dbReference type="EMBL" id="KAK2191319.1"/>
    </source>
</evidence>